<organism evidence="7 8">
    <name type="scientific">Bavariicoccus seileri</name>
    <dbReference type="NCBI Taxonomy" id="549685"/>
    <lineage>
        <taxon>Bacteria</taxon>
        <taxon>Bacillati</taxon>
        <taxon>Bacillota</taxon>
        <taxon>Bacilli</taxon>
        <taxon>Lactobacillales</taxon>
        <taxon>Enterococcaceae</taxon>
        <taxon>Bavariicoccus</taxon>
    </lineage>
</organism>
<dbReference type="STRING" id="1121105.GCA_000421665_00106"/>
<keyword evidence="3 5" id="KW-0133">Cell shape</keyword>
<evidence type="ECO:0000256" key="1">
    <source>
        <dbReference type="ARBA" id="ARBA00009369"/>
    </source>
</evidence>
<dbReference type="Proteomes" id="UP000262195">
    <property type="component" value="Unassembled WGS sequence"/>
</dbReference>
<evidence type="ECO:0000313" key="8">
    <source>
        <dbReference type="Proteomes" id="UP000262195"/>
    </source>
</evidence>
<comment type="function">
    <text evidence="5">Involved in formation and maintenance of cell shape.</text>
</comment>
<sequence length="283" mass="30970">MNHFFSNKKLIGLLVGVIGIVTLYTVSSRYAPTVVTKGINDVLALPARALSTPGNLLRDFVDSVNALTNTYEENQSLKRKIETTYELEAQVADLKKDNEKMKDQLDVVDGLNDYSLINASVIGRNPDSWLEQVIINKGSQNGVEMDMSVMSGNGLIGRVTEVNLTTSKITLLTSSDTANTRIAAMIQSDDKVVYGTISNDPSHNQQLIMTQIDQDADIKEGDQVVTSGLGGISPRSLLIGSIESVKMDQYGLFKEVTIKQSADTNDIRYVTLVKRSSESEESE</sequence>
<dbReference type="PIRSF" id="PIRSF038471">
    <property type="entry name" value="MreC"/>
    <property type="match status" value="1"/>
</dbReference>
<dbReference type="InterPro" id="IPR042177">
    <property type="entry name" value="Cell/Rod_1"/>
</dbReference>
<gene>
    <name evidence="7" type="primary">mreC</name>
    <name evidence="7" type="ORF">DIW15_02735</name>
</gene>
<dbReference type="PANTHER" id="PTHR34138:SF1">
    <property type="entry name" value="CELL SHAPE-DETERMINING PROTEIN MREC"/>
    <property type="match status" value="1"/>
</dbReference>
<dbReference type="Gene3D" id="2.40.10.340">
    <property type="entry name" value="Rod shape-determining protein MreC, domain 1"/>
    <property type="match status" value="1"/>
</dbReference>
<evidence type="ECO:0000256" key="3">
    <source>
        <dbReference type="ARBA" id="ARBA00022960"/>
    </source>
</evidence>
<feature type="domain" description="Rod shape-determining protein MreC beta-barrel core" evidence="6">
    <location>
        <begin position="121"/>
        <end position="274"/>
    </location>
</feature>
<dbReference type="EMBL" id="DQHO01000016">
    <property type="protein sequence ID" value="HCS93611.1"/>
    <property type="molecule type" value="Genomic_DNA"/>
</dbReference>
<evidence type="ECO:0000256" key="5">
    <source>
        <dbReference type="PIRNR" id="PIRNR038471"/>
    </source>
</evidence>
<dbReference type="PANTHER" id="PTHR34138">
    <property type="entry name" value="CELL SHAPE-DETERMINING PROTEIN MREC"/>
    <property type="match status" value="1"/>
</dbReference>
<proteinExistence type="inferred from homology"/>
<dbReference type="InterPro" id="IPR007221">
    <property type="entry name" value="MreC"/>
</dbReference>
<dbReference type="AlphaFoldDB" id="A0A3D4S6N1"/>
<comment type="caution">
    <text evidence="7">The sequence shown here is derived from an EMBL/GenBank/DDBJ whole genome shotgun (WGS) entry which is preliminary data.</text>
</comment>
<reference evidence="7 8" key="1">
    <citation type="journal article" date="2018" name="Nat. Biotechnol.">
        <title>A standardized bacterial taxonomy based on genome phylogeny substantially revises the tree of life.</title>
        <authorList>
            <person name="Parks D.H."/>
            <person name="Chuvochina M."/>
            <person name="Waite D.W."/>
            <person name="Rinke C."/>
            <person name="Skarshewski A."/>
            <person name="Chaumeil P.A."/>
            <person name="Hugenholtz P."/>
        </authorList>
    </citation>
    <scope>NUCLEOTIDE SEQUENCE [LARGE SCALE GENOMIC DNA]</scope>
    <source>
        <strain evidence="7">UBA11306</strain>
    </source>
</reference>
<protein>
    <recommendedName>
        <fullName evidence="2 5">Cell shape-determining protein MreC</fullName>
    </recommendedName>
    <alternativeName>
        <fullName evidence="4 5">Cell shape protein MreC</fullName>
    </alternativeName>
</protein>
<evidence type="ECO:0000313" key="7">
    <source>
        <dbReference type="EMBL" id="HCS93611.1"/>
    </source>
</evidence>
<dbReference type="RefSeq" id="WP_022795405.1">
    <property type="nucleotide sequence ID" value="NZ_JBQEAI010000001.1"/>
</dbReference>
<dbReference type="GO" id="GO:0008360">
    <property type="term" value="P:regulation of cell shape"/>
    <property type="evidence" value="ECO:0007669"/>
    <property type="project" value="UniProtKB-KW"/>
</dbReference>
<dbReference type="Gene3D" id="2.40.10.350">
    <property type="entry name" value="Rod shape-determining protein MreC, domain 2"/>
    <property type="match status" value="1"/>
</dbReference>
<evidence type="ECO:0000256" key="2">
    <source>
        <dbReference type="ARBA" id="ARBA00013855"/>
    </source>
</evidence>
<accession>A0A3D4S6N1</accession>
<evidence type="ECO:0000256" key="4">
    <source>
        <dbReference type="ARBA" id="ARBA00032089"/>
    </source>
</evidence>
<dbReference type="InterPro" id="IPR042175">
    <property type="entry name" value="Cell/Rod_MreC_2"/>
</dbReference>
<dbReference type="GO" id="GO:0005886">
    <property type="term" value="C:plasma membrane"/>
    <property type="evidence" value="ECO:0007669"/>
    <property type="project" value="TreeGrafter"/>
</dbReference>
<evidence type="ECO:0000259" key="6">
    <source>
        <dbReference type="Pfam" id="PF04085"/>
    </source>
</evidence>
<dbReference type="NCBIfam" id="TIGR00219">
    <property type="entry name" value="mreC"/>
    <property type="match status" value="1"/>
</dbReference>
<comment type="similarity">
    <text evidence="1 5">Belongs to the MreC family.</text>
</comment>
<dbReference type="Pfam" id="PF04085">
    <property type="entry name" value="MreC"/>
    <property type="match status" value="1"/>
</dbReference>
<name>A0A3D4S6N1_9ENTE</name>
<dbReference type="InterPro" id="IPR055342">
    <property type="entry name" value="MreC_beta-barrel_core"/>
</dbReference>
<dbReference type="Gene3D" id="1.20.5.490">
    <property type="entry name" value="Single helix bin"/>
    <property type="match status" value="1"/>
</dbReference>